<organism evidence="1 2">
    <name type="scientific">Stephania yunnanensis</name>
    <dbReference type="NCBI Taxonomy" id="152371"/>
    <lineage>
        <taxon>Eukaryota</taxon>
        <taxon>Viridiplantae</taxon>
        <taxon>Streptophyta</taxon>
        <taxon>Embryophyta</taxon>
        <taxon>Tracheophyta</taxon>
        <taxon>Spermatophyta</taxon>
        <taxon>Magnoliopsida</taxon>
        <taxon>Ranunculales</taxon>
        <taxon>Menispermaceae</taxon>
        <taxon>Menispermoideae</taxon>
        <taxon>Cissampelideae</taxon>
        <taxon>Stephania</taxon>
    </lineage>
</organism>
<accession>A0AAP0KZ54</accession>
<sequence length="81" mass="9262">MFKKAVEAKSVQRLSGADRKKLRRAAKERFSGKTALPLSQWSTTRLNFVGLIFEARQKEDRQLPLSKWSAATPDFVGFDFD</sequence>
<gene>
    <name evidence="1" type="ORF">Syun_006875</name>
</gene>
<comment type="caution">
    <text evidence="1">The sequence shown here is derived from an EMBL/GenBank/DDBJ whole genome shotgun (WGS) entry which is preliminary data.</text>
</comment>
<dbReference type="EMBL" id="JBBNAF010000003">
    <property type="protein sequence ID" value="KAK9160534.1"/>
    <property type="molecule type" value="Genomic_DNA"/>
</dbReference>
<proteinExistence type="predicted"/>
<reference evidence="1 2" key="1">
    <citation type="submission" date="2024-01" db="EMBL/GenBank/DDBJ databases">
        <title>Genome assemblies of Stephania.</title>
        <authorList>
            <person name="Yang L."/>
        </authorList>
    </citation>
    <scope>NUCLEOTIDE SEQUENCE [LARGE SCALE GENOMIC DNA]</scope>
    <source>
        <strain evidence="1">YNDBR</strain>
        <tissue evidence="1">Leaf</tissue>
    </source>
</reference>
<evidence type="ECO:0000313" key="1">
    <source>
        <dbReference type="EMBL" id="KAK9160534.1"/>
    </source>
</evidence>
<keyword evidence="2" id="KW-1185">Reference proteome</keyword>
<dbReference type="Proteomes" id="UP001420932">
    <property type="component" value="Unassembled WGS sequence"/>
</dbReference>
<dbReference type="AlphaFoldDB" id="A0AAP0KZ54"/>
<evidence type="ECO:0000313" key="2">
    <source>
        <dbReference type="Proteomes" id="UP001420932"/>
    </source>
</evidence>
<name>A0AAP0KZ54_9MAGN</name>
<protein>
    <submittedName>
        <fullName evidence="1">Uncharacterized protein</fullName>
    </submittedName>
</protein>